<gene>
    <name evidence="2" type="ORF">BN1723_018748</name>
</gene>
<feature type="region of interest" description="Disordered" evidence="1">
    <location>
        <begin position="42"/>
        <end position="63"/>
    </location>
</feature>
<dbReference type="AlphaFoldDB" id="A0A0G4N004"/>
<dbReference type="EMBL" id="CVQI01031905">
    <property type="protein sequence ID" value="CRK39941.1"/>
    <property type="molecule type" value="Genomic_DNA"/>
</dbReference>
<accession>A0A0G4N004</accession>
<dbReference type="Proteomes" id="UP000045706">
    <property type="component" value="Unassembled WGS sequence"/>
</dbReference>
<reference evidence="3" key="1">
    <citation type="submission" date="2015-05" db="EMBL/GenBank/DDBJ databases">
        <authorList>
            <person name="Fogelqvist Johan"/>
        </authorList>
    </citation>
    <scope>NUCLEOTIDE SEQUENCE [LARGE SCALE GENOMIC DNA]</scope>
</reference>
<evidence type="ECO:0000256" key="1">
    <source>
        <dbReference type="SAM" id="MobiDB-lite"/>
    </source>
</evidence>
<evidence type="ECO:0000313" key="2">
    <source>
        <dbReference type="EMBL" id="CRK39941.1"/>
    </source>
</evidence>
<sequence length="63" mass="6383">MEEDSDEQQAARQRKRISAGLGMGGGGSGWSYAGVLSAKTVAPGSSLAKESREPSVTVETVGG</sequence>
<feature type="region of interest" description="Disordered" evidence="1">
    <location>
        <begin position="1"/>
        <end position="25"/>
    </location>
</feature>
<feature type="non-terminal residue" evidence="2">
    <location>
        <position position="63"/>
    </location>
</feature>
<name>A0A0G4N004_VERLO</name>
<organism evidence="2 3">
    <name type="scientific">Verticillium longisporum</name>
    <name type="common">Verticillium dahliae var. longisporum</name>
    <dbReference type="NCBI Taxonomy" id="100787"/>
    <lineage>
        <taxon>Eukaryota</taxon>
        <taxon>Fungi</taxon>
        <taxon>Dikarya</taxon>
        <taxon>Ascomycota</taxon>
        <taxon>Pezizomycotina</taxon>
        <taxon>Sordariomycetes</taxon>
        <taxon>Hypocreomycetidae</taxon>
        <taxon>Glomerellales</taxon>
        <taxon>Plectosphaerellaceae</taxon>
        <taxon>Verticillium</taxon>
    </lineage>
</organism>
<evidence type="ECO:0000313" key="3">
    <source>
        <dbReference type="Proteomes" id="UP000045706"/>
    </source>
</evidence>
<proteinExistence type="predicted"/>
<protein>
    <submittedName>
        <fullName evidence="2">Uncharacterized protein</fullName>
    </submittedName>
</protein>